<evidence type="ECO:0000313" key="3">
    <source>
        <dbReference type="Proteomes" id="UP000259570"/>
    </source>
</evidence>
<accession>A0A3E1KGB0</accession>
<sequence length="175" mass="19636">MRFIEAYKAVLLHILADAKLRTTTSIHHNLISARTFASKHPGLLGKTIDAMEAAQEPLAPSVASAVRSMQVKQWIYLRQTTRYAVFLDTDTDNAFEVRALTDPLNAVAEAPPILVETGLFRYEGVVVCDGLLLNTIFLGRGYKASFDANYTRLRKAGRLYKTAEQFEQVFMPVQR</sequence>
<gene>
    <name evidence="2" type="ORF">DZD52_16000</name>
    <name evidence="1" type="ORF">M3O51_11370</name>
</gene>
<evidence type="ECO:0000313" key="4">
    <source>
        <dbReference type="Proteomes" id="UP001167357"/>
    </source>
</evidence>
<evidence type="ECO:0000313" key="1">
    <source>
        <dbReference type="EMBL" id="MCL1551888.1"/>
    </source>
</evidence>
<dbReference type="EMBL" id="QUZM01000037">
    <property type="protein sequence ID" value="RFF37594.1"/>
    <property type="molecule type" value="Genomic_DNA"/>
</dbReference>
<keyword evidence="4" id="KW-1185">Reference proteome</keyword>
<name>A0A3E1KGB0_9XANT</name>
<dbReference type="EMBL" id="JAMBED010000022">
    <property type="protein sequence ID" value="MCL1551888.1"/>
    <property type="molecule type" value="Genomic_DNA"/>
</dbReference>
<reference evidence="2 3" key="1">
    <citation type="submission" date="2018-08" db="EMBL/GenBank/DDBJ databases">
        <title>Genome sequencing of X. nasturtii WHRI 8984.</title>
        <authorList>
            <person name="Studholme D.J."/>
            <person name="Mchugh J."/>
            <person name="Vicente J."/>
        </authorList>
    </citation>
    <scope>NUCLEOTIDE SEQUENCE [LARGE SCALE GENOMIC DNA]</scope>
    <source>
        <strain evidence="2 3">WHRI 8984</strain>
    </source>
</reference>
<proteinExistence type="predicted"/>
<organism evidence="2 3">
    <name type="scientific">Xanthomonas nasturtii</name>
    <dbReference type="NCBI Taxonomy" id="1843581"/>
    <lineage>
        <taxon>Bacteria</taxon>
        <taxon>Pseudomonadati</taxon>
        <taxon>Pseudomonadota</taxon>
        <taxon>Gammaproteobacteria</taxon>
        <taxon>Lysobacterales</taxon>
        <taxon>Lysobacteraceae</taxon>
        <taxon>Xanthomonas</taxon>
    </lineage>
</organism>
<reference evidence="1" key="2">
    <citation type="submission" date="2022-04" db="EMBL/GenBank/DDBJ databases">
        <title>Genomic comparison of 19 strains of Xanthomonas nasturtii, a newly emerging watercress pathogen.</title>
        <authorList>
            <person name="Harrison J."/>
            <person name="Greer S."/>
            <person name="Hussain R."/>
            <person name="Lascelles D."/>
            <person name="Roberts M."/>
            <person name="Carter B."/>
            <person name="Bryning A."/>
            <person name="Carroll S."/>
            <person name="Aspin A."/>
            <person name="Cruz L."/>
            <person name="Cruz J."/>
            <person name="Grant M."/>
            <person name="Vicente J."/>
            <person name="Studholme D.J."/>
        </authorList>
    </citation>
    <scope>NUCLEOTIDE SEQUENCE</scope>
    <source>
        <strain evidence="1">10016B</strain>
    </source>
</reference>
<dbReference type="AlphaFoldDB" id="A0A3E1KGB0"/>
<dbReference type="GeneID" id="97209618"/>
<dbReference type="OrthoDB" id="9255921at2"/>
<dbReference type="Proteomes" id="UP000259570">
    <property type="component" value="Unassembled WGS sequence"/>
</dbReference>
<comment type="caution">
    <text evidence="2">The sequence shown here is derived from an EMBL/GenBank/DDBJ whole genome shotgun (WGS) entry which is preliminary data.</text>
</comment>
<protein>
    <submittedName>
        <fullName evidence="2">Uncharacterized protein</fullName>
    </submittedName>
</protein>
<dbReference type="RefSeq" id="WP_064630368.1">
    <property type="nucleotide sequence ID" value="NZ_CP142004.2"/>
</dbReference>
<evidence type="ECO:0000313" key="2">
    <source>
        <dbReference type="EMBL" id="RFF37594.1"/>
    </source>
</evidence>
<dbReference type="Proteomes" id="UP001167357">
    <property type="component" value="Unassembled WGS sequence"/>
</dbReference>